<dbReference type="EMBL" id="JBHUIY010000042">
    <property type="protein sequence ID" value="MFD2235320.1"/>
    <property type="molecule type" value="Genomic_DNA"/>
</dbReference>
<feature type="domain" description="Glycosyltransferase 2-like" evidence="3">
    <location>
        <begin position="7"/>
        <end position="102"/>
    </location>
</feature>
<dbReference type="CDD" id="cd02511">
    <property type="entry name" value="Beta4Glucosyltransferase"/>
    <property type="match status" value="1"/>
</dbReference>
<comment type="caution">
    <text evidence="4">The sequence shown here is derived from an EMBL/GenBank/DDBJ whole genome shotgun (WGS) entry which is preliminary data.</text>
</comment>
<dbReference type="Pfam" id="PF00535">
    <property type="entry name" value="Glycos_transf_2"/>
    <property type="match status" value="1"/>
</dbReference>
<dbReference type="SUPFAM" id="SSF48452">
    <property type="entry name" value="TPR-like"/>
    <property type="match status" value="1"/>
</dbReference>
<keyword evidence="4" id="KW-0328">Glycosyltransferase</keyword>
<organism evidence="4 5">
    <name type="scientific">Phaeospirillum tilakii</name>
    <dbReference type="NCBI Taxonomy" id="741673"/>
    <lineage>
        <taxon>Bacteria</taxon>
        <taxon>Pseudomonadati</taxon>
        <taxon>Pseudomonadota</taxon>
        <taxon>Alphaproteobacteria</taxon>
        <taxon>Rhodospirillales</taxon>
        <taxon>Rhodospirillaceae</taxon>
        <taxon>Phaeospirillum</taxon>
    </lineage>
</organism>
<keyword evidence="5" id="KW-1185">Reference proteome</keyword>
<accession>A0ABW5CDQ1</accession>
<dbReference type="GO" id="GO:0016757">
    <property type="term" value="F:glycosyltransferase activity"/>
    <property type="evidence" value="ECO:0007669"/>
    <property type="project" value="UniProtKB-KW"/>
</dbReference>
<dbReference type="PROSITE" id="PS50005">
    <property type="entry name" value="TPR"/>
    <property type="match status" value="1"/>
</dbReference>
<dbReference type="InterPro" id="IPR029044">
    <property type="entry name" value="Nucleotide-diphossugar_trans"/>
</dbReference>
<dbReference type="PANTHER" id="PTHR43630:SF2">
    <property type="entry name" value="GLYCOSYLTRANSFERASE"/>
    <property type="match status" value="1"/>
</dbReference>
<dbReference type="Gene3D" id="3.90.550.10">
    <property type="entry name" value="Spore Coat Polysaccharide Biosynthesis Protein SpsA, Chain A"/>
    <property type="match status" value="1"/>
</dbReference>
<dbReference type="InterPro" id="IPR011990">
    <property type="entry name" value="TPR-like_helical_dom_sf"/>
</dbReference>
<dbReference type="SUPFAM" id="SSF53448">
    <property type="entry name" value="Nucleotide-diphospho-sugar transferases"/>
    <property type="match status" value="1"/>
</dbReference>
<dbReference type="PANTHER" id="PTHR43630">
    <property type="entry name" value="POLY-BETA-1,6-N-ACETYL-D-GLUCOSAMINE SYNTHASE"/>
    <property type="match status" value="1"/>
</dbReference>
<dbReference type="SMART" id="SM00028">
    <property type="entry name" value="TPR"/>
    <property type="match status" value="2"/>
</dbReference>
<name>A0ABW5CDQ1_9PROT</name>
<evidence type="ECO:0000259" key="3">
    <source>
        <dbReference type="Pfam" id="PF00535"/>
    </source>
</evidence>
<keyword evidence="4" id="KW-0808">Transferase</keyword>
<dbReference type="EC" id="2.4.-.-" evidence="4"/>
<dbReference type="InterPro" id="IPR001173">
    <property type="entry name" value="Glyco_trans_2-like"/>
</dbReference>
<dbReference type="RefSeq" id="WP_377318391.1">
    <property type="nucleotide sequence ID" value="NZ_JBHUIY010000042.1"/>
</dbReference>
<evidence type="ECO:0000256" key="2">
    <source>
        <dbReference type="PROSITE-ProRule" id="PRU00339"/>
    </source>
</evidence>
<dbReference type="Gene3D" id="1.25.40.10">
    <property type="entry name" value="Tetratricopeptide repeat domain"/>
    <property type="match status" value="1"/>
</dbReference>
<proteinExistence type="inferred from homology"/>
<keyword evidence="2" id="KW-0802">TPR repeat</keyword>
<evidence type="ECO:0000313" key="4">
    <source>
        <dbReference type="EMBL" id="MFD2235320.1"/>
    </source>
</evidence>
<sequence length="370" mass="40482">MKPRISLCMIVRDAEPLIDEFLAHLDGIWDQWVVVDTGSVDRTAERLAAAGAEIHHQTWAEDFARARNESLRHATGDWILVLDSDEFPEAGFAAELRALVEDATVGAATLPQASLLPNGGCRTAHPLRLFRNLPGLAYRYRIHEDATESAREVLEARGLKFARLATPVRHVGYLREQMTRQNKRARDERLLTLALSDDPTDLYSRYKLLELYRFWGDGAAMGPVADECRLLVEAGIEIHPPFIAGDLADMVAEALNPGNDAAAAAFLESWAPLAGQTGRFHTALGARYESLGRVQEAFTAFETALQLAEGDPAWVQIATRALGGLTRLSLALGDFATARDFATAGVKLSPDDAELRLALDFLATELPAQG</sequence>
<comment type="similarity">
    <text evidence="1">Belongs to the glycosyltransferase 2 family. WaaE/KdtX subfamily.</text>
</comment>
<gene>
    <name evidence="4" type="ORF">ACFSNB_16050</name>
</gene>
<feature type="repeat" description="TPR" evidence="2">
    <location>
        <begin position="278"/>
        <end position="311"/>
    </location>
</feature>
<dbReference type="InterPro" id="IPR019734">
    <property type="entry name" value="TPR_rpt"/>
</dbReference>
<protein>
    <submittedName>
        <fullName evidence="4">Glycosyltransferase</fullName>
        <ecNumber evidence="4">2.4.-.-</ecNumber>
    </submittedName>
</protein>
<reference evidence="5" key="1">
    <citation type="journal article" date="2019" name="Int. J. Syst. Evol. Microbiol.">
        <title>The Global Catalogue of Microorganisms (GCM) 10K type strain sequencing project: providing services to taxonomists for standard genome sequencing and annotation.</title>
        <authorList>
            <consortium name="The Broad Institute Genomics Platform"/>
            <consortium name="The Broad Institute Genome Sequencing Center for Infectious Disease"/>
            <person name="Wu L."/>
            <person name="Ma J."/>
        </authorList>
    </citation>
    <scope>NUCLEOTIDE SEQUENCE [LARGE SCALE GENOMIC DNA]</scope>
    <source>
        <strain evidence="5">KCTC 15012</strain>
    </source>
</reference>
<evidence type="ECO:0000256" key="1">
    <source>
        <dbReference type="ARBA" id="ARBA00038494"/>
    </source>
</evidence>
<dbReference type="Proteomes" id="UP001597296">
    <property type="component" value="Unassembled WGS sequence"/>
</dbReference>
<evidence type="ECO:0000313" key="5">
    <source>
        <dbReference type="Proteomes" id="UP001597296"/>
    </source>
</evidence>